<gene>
    <name evidence="1" type="ORF">TASIC1_0009002000</name>
</gene>
<dbReference type="EMBL" id="BLZH01000009">
    <property type="protein sequence ID" value="GFP57683.1"/>
    <property type="molecule type" value="Genomic_DNA"/>
</dbReference>
<proteinExistence type="predicted"/>
<organism evidence="1 2">
    <name type="scientific">Trichoderma asperellum</name>
    <name type="common">Filamentous fungus</name>
    <dbReference type="NCBI Taxonomy" id="101201"/>
    <lineage>
        <taxon>Eukaryota</taxon>
        <taxon>Fungi</taxon>
        <taxon>Dikarya</taxon>
        <taxon>Ascomycota</taxon>
        <taxon>Pezizomycotina</taxon>
        <taxon>Sordariomycetes</taxon>
        <taxon>Hypocreomycetidae</taxon>
        <taxon>Hypocreales</taxon>
        <taxon>Hypocreaceae</taxon>
        <taxon>Trichoderma</taxon>
    </lineage>
</organism>
<sequence length="476" mass="53036">MRSEIVQSSPQDKVKKRSLQDWRQFHLDWFEQHGFMNNTAREDRVGKRGYGDDGWWKNLFNKLANQQLMKLYRGNTRYGIYRHYPFSQMLYNAQRSCPPNADASIEAKVEGSFEANLGFGLSLVSTLTNFNLNDAYAYFVLDDANAFTKISITGQAAFTISSGEIPLLENFAPWGGSFNIKGIATVGPFLDIKAQLQSLATLSGSLVGEVLIATDEPQVFIYPTSFGVEPDPKYFSIYNIVERTKASAGVEANVAAEGYIVCSGIWYWMNWASSVTLKMLSPLPNWAGGDLNNQLFSTQVEVIPKKCYSWSESEEKRKLPQLSSGYTDKAISNTTVIGAMLVRRDDVDDQNPLFPDPDGYASDTPRTRTRRWASAALPTMEGIMERGLIEKRSSKDPFDICKQADVITVNGISFPDSGVLVADGAKDEPKYGSWTTWAPDDGSDCDNMGFRQQNNPAPGDVNTSLYGTEHILLHQI</sequence>
<dbReference type="AlphaFoldDB" id="A0A6V8R524"/>
<dbReference type="OrthoDB" id="4898734at2759"/>
<dbReference type="Proteomes" id="UP000517252">
    <property type="component" value="Unassembled WGS sequence"/>
</dbReference>
<evidence type="ECO:0000313" key="1">
    <source>
        <dbReference type="EMBL" id="GFP57683.1"/>
    </source>
</evidence>
<comment type="caution">
    <text evidence="1">The sequence shown here is derived from an EMBL/GenBank/DDBJ whole genome shotgun (WGS) entry which is preliminary data.</text>
</comment>
<name>A0A6V8R524_TRIAP</name>
<reference evidence="1 2" key="1">
    <citation type="submission" date="2020-07" db="EMBL/GenBank/DDBJ databases">
        <title>Trichoderma asperellum IC-1 whole genome shotgun sequence.</title>
        <authorList>
            <person name="Kanamasa S."/>
            <person name="Takahashi H."/>
        </authorList>
    </citation>
    <scope>NUCLEOTIDE SEQUENCE [LARGE SCALE GENOMIC DNA]</scope>
    <source>
        <strain evidence="1 2">IC-1</strain>
    </source>
</reference>
<accession>A0A6V8R524</accession>
<evidence type="ECO:0000313" key="2">
    <source>
        <dbReference type="Proteomes" id="UP000517252"/>
    </source>
</evidence>
<protein>
    <submittedName>
        <fullName evidence="1">Uncharacterized protein</fullName>
    </submittedName>
</protein>